<dbReference type="InterPro" id="IPR014710">
    <property type="entry name" value="RmlC-like_jellyroll"/>
</dbReference>
<dbReference type="InterPro" id="IPR018488">
    <property type="entry name" value="cNMP-bd_CS"/>
</dbReference>
<dbReference type="PROSITE" id="PS50042">
    <property type="entry name" value="CNMP_BINDING_3"/>
    <property type="match status" value="1"/>
</dbReference>
<organism evidence="2 3">
    <name type="scientific">Porites evermanni</name>
    <dbReference type="NCBI Taxonomy" id="104178"/>
    <lineage>
        <taxon>Eukaryota</taxon>
        <taxon>Metazoa</taxon>
        <taxon>Cnidaria</taxon>
        <taxon>Anthozoa</taxon>
        <taxon>Hexacorallia</taxon>
        <taxon>Scleractinia</taxon>
        <taxon>Fungiina</taxon>
        <taxon>Poritidae</taxon>
        <taxon>Porites</taxon>
    </lineage>
</organism>
<gene>
    <name evidence="2" type="ORF">PEVE_00035637</name>
</gene>
<sequence length="686" mass="78680">MRSGSVFGKSLGVPSTEMRPAFEKKPLVKRDDQNWWEMNKTSPNSSDFEALLTERDRGKNLKTCTRLQSRTTTVARKDSLPIIAEQPDQTCFSRAAPSLVLSEECNQSLGSRNEKIRTCVKRWKKLSSNKSSVSATCPLTTGCHDHFEPLESFRRLAKMVQVVIRVARALKNDPKAVLQQDGICKSFLEIMEGYMATREKHLSNNNEYRPDQNWWEMNKTTLLNKKVLRFNIIANICRQVKISKEVQQFLSSRPDERTSYQLQTILYALQTLESFSDLPLHMQQDVCKVAWLQSLPPNKIIIKQDHVADNFYFIINGSVTVVSENDPTLDTPFTSLATLKRGSSFGETAILNDCRRTATVVSNDPVQLLVVGKEDYKRIFMGQTKTGEEPAHLKFCRSLDFLADWPVDLLVAHPENCLFHYFRRGTVIVKDSNKSDWLYIIVSGVCQVLLRLEIIKPKLHNVSGKVQCREDLSTADKLADLTENRHRKTTYSASRAGRTPARRQTHQGEFLLLLLYRYFNSNGSVVSIHAIYNNLIGSKKGLNVRGKTRNMTFDTFCSNVPKQVARFCYRCYGSLRKFIFFLSTAFSSSHSTRQRRINSLPPGLSTLLNFEEDFQFLQEPASVSRGAECVMISKKFFINQASELTKKWIRHNVRSYPSRETLQRNLQEKINWDAYKQDLVQTIITR</sequence>
<dbReference type="SMART" id="SM00100">
    <property type="entry name" value="cNMP"/>
    <property type="match status" value="1"/>
</dbReference>
<feature type="domain" description="Cyclic nucleotide-binding" evidence="1">
    <location>
        <begin position="274"/>
        <end position="381"/>
    </location>
</feature>
<evidence type="ECO:0000259" key="1">
    <source>
        <dbReference type="PROSITE" id="PS50042"/>
    </source>
</evidence>
<dbReference type="CDD" id="cd00038">
    <property type="entry name" value="CAP_ED"/>
    <property type="match status" value="1"/>
</dbReference>
<dbReference type="PANTHER" id="PTHR23011:SF28">
    <property type="entry name" value="CYCLIC NUCLEOTIDE-BINDING DOMAIN CONTAINING PROTEIN"/>
    <property type="match status" value="1"/>
</dbReference>
<evidence type="ECO:0000313" key="2">
    <source>
        <dbReference type="EMBL" id="CAH3029156.1"/>
    </source>
</evidence>
<comment type="caution">
    <text evidence="2">The sequence shown here is derived from an EMBL/GenBank/DDBJ whole genome shotgun (WGS) entry which is preliminary data.</text>
</comment>
<dbReference type="InterPro" id="IPR018490">
    <property type="entry name" value="cNMP-bd_dom_sf"/>
</dbReference>
<dbReference type="EMBL" id="CALNXI010000555">
    <property type="protein sequence ID" value="CAH3029156.1"/>
    <property type="molecule type" value="Genomic_DNA"/>
</dbReference>
<dbReference type="Pfam" id="PF00027">
    <property type="entry name" value="cNMP_binding"/>
    <property type="match status" value="1"/>
</dbReference>
<dbReference type="PROSITE" id="PS00889">
    <property type="entry name" value="CNMP_BINDING_2"/>
    <property type="match status" value="1"/>
</dbReference>
<keyword evidence="3" id="KW-1185">Reference proteome</keyword>
<evidence type="ECO:0000313" key="3">
    <source>
        <dbReference type="Proteomes" id="UP001159427"/>
    </source>
</evidence>
<dbReference type="PANTHER" id="PTHR23011">
    <property type="entry name" value="CYCLIC NUCLEOTIDE-BINDING DOMAIN CONTAINING PROTEIN"/>
    <property type="match status" value="1"/>
</dbReference>
<proteinExistence type="predicted"/>
<dbReference type="Proteomes" id="UP001159427">
    <property type="component" value="Unassembled WGS sequence"/>
</dbReference>
<reference evidence="2 3" key="1">
    <citation type="submission" date="2022-05" db="EMBL/GenBank/DDBJ databases">
        <authorList>
            <consortium name="Genoscope - CEA"/>
            <person name="William W."/>
        </authorList>
    </citation>
    <scope>NUCLEOTIDE SEQUENCE [LARGE SCALE GENOMIC DNA]</scope>
</reference>
<dbReference type="InterPro" id="IPR000595">
    <property type="entry name" value="cNMP-bd_dom"/>
</dbReference>
<dbReference type="SUPFAM" id="SSF51206">
    <property type="entry name" value="cAMP-binding domain-like"/>
    <property type="match status" value="2"/>
</dbReference>
<accession>A0ABN8MHI4</accession>
<name>A0ABN8MHI4_9CNID</name>
<protein>
    <recommendedName>
        <fullName evidence="1">Cyclic nucleotide-binding domain-containing protein</fullName>
    </recommendedName>
</protein>
<dbReference type="Gene3D" id="2.60.120.10">
    <property type="entry name" value="Jelly Rolls"/>
    <property type="match status" value="2"/>
</dbReference>